<dbReference type="Gene3D" id="3.90.550.10">
    <property type="entry name" value="Spore Coat Polysaccharide Biosynthesis Protein SpsA, Chain A"/>
    <property type="match status" value="1"/>
</dbReference>
<comment type="function">
    <text evidence="5">Activates KDO (a required 8-carbon sugar) for incorporation into bacterial lipopolysaccharide in Gram-negative bacteria.</text>
</comment>
<keyword evidence="4 5" id="KW-0448">Lipopolysaccharide biosynthesis</keyword>
<evidence type="ECO:0000256" key="4">
    <source>
        <dbReference type="ARBA" id="ARBA00022985"/>
    </source>
</evidence>
<proteinExistence type="inferred from homology"/>
<dbReference type="HAMAP" id="MF_00057">
    <property type="entry name" value="KdsB"/>
    <property type="match status" value="1"/>
</dbReference>
<evidence type="ECO:0000256" key="3">
    <source>
        <dbReference type="ARBA" id="ARBA00022695"/>
    </source>
</evidence>
<evidence type="ECO:0000256" key="5">
    <source>
        <dbReference type="HAMAP-Rule" id="MF_00057"/>
    </source>
</evidence>
<keyword evidence="2 5" id="KW-0808">Transferase</keyword>
<dbReference type="UniPathway" id="UPA00358">
    <property type="reaction ID" value="UER00476"/>
</dbReference>
<dbReference type="RefSeq" id="WP_152158698.1">
    <property type="nucleotide sequence ID" value="NZ_WEHX01000062.1"/>
</dbReference>
<dbReference type="SUPFAM" id="SSF53448">
    <property type="entry name" value="Nucleotide-diphospho-sugar transferases"/>
    <property type="match status" value="1"/>
</dbReference>
<evidence type="ECO:0000313" key="7">
    <source>
        <dbReference type="Proteomes" id="UP000430564"/>
    </source>
</evidence>
<dbReference type="EMBL" id="WEHX01000062">
    <property type="protein sequence ID" value="KAB7657053.1"/>
    <property type="molecule type" value="Genomic_DNA"/>
</dbReference>
<dbReference type="OrthoDB" id="9815559at2"/>
<evidence type="ECO:0000313" key="6">
    <source>
        <dbReference type="EMBL" id="KAB7657053.1"/>
    </source>
</evidence>
<dbReference type="InterPro" id="IPR004528">
    <property type="entry name" value="KdsB"/>
</dbReference>
<dbReference type="GO" id="GO:0033468">
    <property type="term" value="P:CMP-keto-3-deoxy-D-manno-octulosonic acid biosynthetic process"/>
    <property type="evidence" value="ECO:0007669"/>
    <property type="project" value="UniProtKB-UniRule"/>
</dbReference>
<dbReference type="GO" id="GO:0009103">
    <property type="term" value="P:lipopolysaccharide biosynthetic process"/>
    <property type="evidence" value="ECO:0007669"/>
    <property type="project" value="UniProtKB-UniRule"/>
</dbReference>
<dbReference type="Pfam" id="PF02348">
    <property type="entry name" value="CTP_transf_3"/>
    <property type="match status" value="1"/>
</dbReference>
<comment type="pathway">
    <text evidence="5">Nucleotide-sugar biosynthesis; CMP-3-deoxy-D-manno-octulosonate biosynthesis; CMP-3-deoxy-D-manno-octulosonate from 3-deoxy-D-manno-octulosonate and CTP: step 1/1.</text>
</comment>
<dbReference type="InterPro" id="IPR029044">
    <property type="entry name" value="Nucleotide-diphossugar_trans"/>
</dbReference>
<dbReference type="GO" id="GO:0005829">
    <property type="term" value="C:cytosol"/>
    <property type="evidence" value="ECO:0007669"/>
    <property type="project" value="TreeGrafter"/>
</dbReference>
<dbReference type="NCBIfam" id="TIGR00466">
    <property type="entry name" value="kdsB"/>
    <property type="match status" value="1"/>
</dbReference>
<evidence type="ECO:0000256" key="2">
    <source>
        <dbReference type="ARBA" id="ARBA00022679"/>
    </source>
</evidence>
<dbReference type="AlphaFoldDB" id="A0A6I1EML5"/>
<dbReference type="PANTHER" id="PTHR42866:SF2">
    <property type="entry name" value="3-DEOXY-MANNO-OCTULOSONATE CYTIDYLYLTRANSFERASE, MITOCHONDRIAL"/>
    <property type="match status" value="1"/>
</dbReference>
<comment type="caution">
    <text evidence="6">The sequence shown here is derived from an EMBL/GenBank/DDBJ whole genome shotgun (WGS) entry which is preliminary data.</text>
</comment>
<protein>
    <recommendedName>
        <fullName evidence="5">3-deoxy-manno-octulosonate cytidylyltransferase</fullName>
        <ecNumber evidence="5">2.7.7.38</ecNumber>
    </recommendedName>
    <alternativeName>
        <fullName evidence="5">CMP-2-keto-3-deoxyoctulosonic acid synthase</fullName>
        <shortName evidence="5">CKS</shortName>
        <shortName evidence="5">CMP-KDO synthase</shortName>
    </alternativeName>
</protein>
<sequence>MSFTIIIPARMKSTRLPEKPLKDILGKPMIVRVAEAARHTKAARVAVATDHEAILEACRAAGVEAVLTSPDHPTGTDRLAEAARLLGLGPDEIVVNVQGDEPLMPAEVVNDAAELLASRPECAIATAAHTLTSIEDFFSPNVVKVELDARGNALTFSRAPIPWPRDAFRKDQSKLPEGFKPLHHLGLYAYRVASLEKFPTLPPAPIEETESLEQLRALWNGEKIAVLVLDEALPAGVDTEADLERVREVFKARLGA</sequence>
<keyword evidence="3 5" id="KW-0548">Nucleotidyltransferase</keyword>
<comment type="catalytic activity">
    <reaction evidence="5">
        <text>3-deoxy-alpha-D-manno-oct-2-ulosonate + CTP = CMP-3-deoxy-beta-D-manno-octulosonate + diphosphate</text>
        <dbReference type="Rhea" id="RHEA:23448"/>
        <dbReference type="ChEBI" id="CHEBI:33019"/>
        <dbReference type="ChEBI" id="CHEBI:37563"/>
        <dbReference type="ChEBI" id="CHEBI:85986"/>
        <dbReference type="ChEBI" id="CHEBI:85987"/>
        <dbReference type="EC" id="2.7.7.38"/>
    </reaction>
</comment>
<dbReference type="Proteomes" id="UP000430564">
    <property type="component" value="Unassembled WGS sequence"/>
</dbReference>
<dbReference type="NCBIfam" id="NF009905">
    <property type="entry name" value="PRK13368.1"/>
    <property type="match status" value="1"/>
</dbReference>
<dbReference type="CDD" id="cd02517">
    <property type="entry name" value="CMP-KDO-Synthetase"/>
    <property type="match status" value="1"/>
</dbReference>
<dbReference type="GO" id="GO:0008690">
    <property type="term" value="F:3-deoxy-manno-octulosonate cytidylyltransferase activity"/>
    <property type="evidence" value="ECO:0007669"/>
    <property type="project" value="UniProtKB-UniRule"/>
</dbReference>
<dbReference type="GO" id="GO:0016020">
    <property type="term" value="C:membrane"/>
    <property type="evidence" value="ECO:0007669"/>
    <property type="project" value="UniProtKB-SubCell"/>
</dbReference>
<organism evidence="6 7">
    <name type="scientific">Sutterella seckii</name>
    <dbReference type="NCBI Taxonomy" id="1944635"/>
    <lineage>
        <taxon>Bacteria</taxon>
        <taxon>Pseudomonadati</taxon>
        <taxon>Pseudomonadota</taxon>
        <taxon>Betaproteobacteria</taxon>
        <taxon>Burkholderiales</taxon>
        <taxon>Sutterellaceae</taxon>
        <taxon>Sutterella</taxon>
    </lineage>
</organism>
<dbReference type="FunFam" id="3.90.550.10:FF:000011">
    <property type="entry name" value="3-deoxy-manno-octulosonate cytidylyltransferase"/>
    <property type="match status" value="1"/>
</dbReference>
<dbReference type="NCBIfam" id="NF003952">
    <property type="entry name" value="PRK05450.1-5"/>
    <property type="match status" value="1"/>
</dbReference>
<accession>A0A6I1EML5</accession>
<name>A0A6I1EML5_9BURK</name>
<comment type="similarity">
    <text evidence="5">Belongs to the KdsB family.</text>
</comment>
<gene>
    <name evidence="5 6" type="primary">kdsB</name>
    <name evidence="6" type="ORF">GBM95_08465</name>
</gene>
<dbReference type="EC" id="2.7.7.38" evidence="5"/>
<comment type="subcellular location">
    <subcellularLocation>
        <location evidence="5">Cytoplasm</location>
    </subcellularLocation>
    <subcellularLocation>
        <location evidence="1">Membrane</location>
    </subcellularLocation>
</comment>
<dbReference type="InterPro" id="IPR003329">
    <property type="entry name" value="Cytidylyl_trans"/>
</dbReference>
<reference evidence="6 7" key="1">
    <citation type="submission" date="2019-10" db="EMBL/GenBank/DDBJ databases">
        <title>Genome diversity of Sutterella seckii.</title>
        <authorList>
            <person name="Chaplin A.V."/>
            <person name="Sokolova S.R."/>
            <person name="Mosin K.A."/>
            <person name="Ivanova E.L."/>
            <person name="Kochetkova T.O."/>
            <person name="Goltsov A.Y."/>
            <person name="Trofimov D.Y."/>
            <person name="Efimov B.A."/>
        </authorList>
    </citation>
    <scope>NUCLEOTIDE SEQUENCE [LARGE SCALE GENOMIC DNA]</scope>
    <source>
        <strain evidence="6 7">ASD393</strain>
    </source>
</reference>
<dbReference type="PANTHER" id="PTHR42866">
    <property type="entry name" value="3-DEOXY-MANNO-OCTULOSONATE CYTIDYLYLTRANSFERASE"/>
    <property type="match status" value="1"/>
</dbReference>
<evidence type="ECO:0000256" key="1">
    <source>
        <dbReference type="ARBA" id="ARBA00004370"/>
    </source>
</evidence>
<keyword evidence="5" id="KW-0963">Cytoplasm</keyword>